<keyword evidence="3 8" id="KW-0479">Metal-binding</keyword>
<dbReference type="Gene3D" id="3.40.50.620">
    <property type="entry name" value="HUPs"/>
    <property type="match status" value="1"/>
</dbReference>
<evidence type="ECO:0000313" key="12">
    <source>
        <dbReference type="EMBL" id="GIF05097.1"/>
    </source>
</evidence>
<keyword evidence="2 8" id="KW-0436">Ligase</keyword>
<dbReference type="NCBIfam" id="NF001979">
    <property type="entry name" value="PRK00768.1"/>
    <property type="match status" value="1"/>
</dbReference>
<keyword evidence="6 8" id="KW-0460">Magnesium</keyword>
<feature type="domain" description="NAD/GMP synthase" evidence="11">
    <location>
        <begin position="21"/>
        <end position="265"/>
    </location>
</feature>
<dbReference type="InterPro" id="IPR014729">
    <property type="entry name" value="Rossmann-like_a/b/a_fold"/>
</dbReference>
<comment type="subunit">
    <text evidence="8">Homodimer.</text>
</comment>
<dbReference type="HAMAP" id="MF_00193">
    <property type="entry name" value="NadE_ammonia_dep"/>
    <property type="match status" value="1"/>
</dbReference>
<dbReference type="PANTHER" id="PTHR23090">
    <property type="entry name" value="NH 3 /GLUTAMINE-DEPENDENT NAD + SYNTHETASE"/>
    <property type="match status" value="1"/>
</dbReference>
<dbReference type="InterPro" id="IPR003694">
    <property type="entry name" value="NAD_synthase"/>
</dbReference>
<dbReference type="GO" id="GO:0046872">
    <property type="term" value="F:metal ion binding"/>
    <property type="evidence" value="ECO:0007669"/>
    <property type="project" value="UniProtKB-KW"/>
</dbReference>
<dbReference type="GO" id="GO:0004359">
    <property type="term" value="F:glutaminase activity"/>
    <property type="evidence" value="ECO:0007669"/>
    <property type="project" value="InterPro"/>
</dbReference>
<dbReference type="GO" id="GO:0005524">
    <property type="term" value="F:ATP binding"/>
    <property type="evidence" value="ECO:0007669"/>
    <property type="project" value="UniProtKB-UniRule"/>
</dbReference>
<dbReference type="InterPro" id="IPR022926">
    <property type="entry name" value="NH(3)-dep_NAD(+)_synth"/>
</dbReference>
<comment type="caution">
    <text evidence="12">The sequence shown here is derived from an EMBL/GenBank/DDBJ whole genome shotgun (WGS) entry which is preliminary data.</text>
</comment>
<evidence type="ECO:0000256" key="9">
    <source>
        <dbReference type="RuleBase" id="RU003811"/>
    </source>
</evidence>
<gene>
    <name evidence="8 12" type="primary">nadE</name>
    <name evidence="12" type="ORF">Asi03nite_26350</name>
</gene>
<evidence type="ECO:0000256" key="6">
    <source>
        <dbReference type="ARBA" id="ARBA00022842"/>
    </source>
</evidence>
<evidence type="ECO:0000256" key="7">
    <source>
        <dbReference type="ARBA" id="ARBA00023027"/>
    </source>
</evidence>
<dbReference type="RefSeq" id="WP_203679563.1">
    <property type="nucleotide sequence ID" value="NZ_BOMW01000024.1"/>
</dbReference>
<feature type="binding site" description="in other chain" evidence="8">
    <location>
        <position position="173"/>
    </location>
    <ligand>
        <name>deamido-NAD(+)</name>
        <dbReference type="ChEBI" id="CHEBI:58437"/>
        <note>ligand shared between two neighboring subunits</note>
    </ligand>
</feature>
<keyword evidence="5 8" id="KW-0067">ATP-binding</keyword>
<proteinExistence type="inferred from homology"/>
<evidence type="ECO:0000256" key="10">
    <source>
        <dbReference type="RuleBase" id="RU003812"/>
    </source>
</evidence>
<feature type="binding site" evidence="8">
    <location>
        <position position="180"/>
    </location>
    <ligand>
        <name>deamido-NAD(+)</name>
        <dbReference type="ChEBI" id="CHEBI:58437"/>
        <note>ligand shared between two neighboring subunits</note>
    </ligand>
</feature>
<feature type="binding site" evidence="8">
    <location>
        <position position="49"/>
    </location>
    <ligand>
        <name>Mg(2+)</name>
        <dbReference type="ChEBI" id="CHEBI:18420"/>
    </ligand>
</feature>
<feature type="binding site" description="in other chain" evidence="8">
    <location>
        <position position="140"/>
    </location>
    <ligand>
        <name>deamido-NAD(+)</name>
        <dbReference type="ChEBI" id="CHEBI:58437"/>
        <note>ligand shared between two neighboring subunits</note>
    </ligand>
</feature>
<evidence type="ECO:0000256" key="5">
    <source>
        <dbReference type="ARBA" id="ARBA00022840"/>
    </source>
</evidence>
<dbReference type="Pfam" id="PF02540">
    <property type="entry name" value="NAD_synthase"/>
    <property type="match status" value="1"/>
</dbReference>
<comment type="similarity">
    <text evidence="1 8 9">Belongs to the NAD synthetase family.</text>
</comment>
<keyword evidence="7 8" id="KW-0520">NAD</keyword>
<evidence type="ECO:0000313" key="13">
    <source>
        <dbReference type="Proteomes" id="UP000629619"/>
    </source>
</evidence>
<protein>
    <recommendedName>
        <fullName evidence="8 10">NH(3)-dependent NAD(+) synthetase</fullName>
        <ecNumber evidence="8 10">6.3.1.5</ecNumber>
    </recommendedName>
</protein>
<dbReference type="EC" id="6.3.1.5" evidence="8 10"/>
<sequence length="269" mass="28380">MTEQIARELGVTAEFDAAQEIERRVAFLADTLTRTGARALILGISGGVDSSTAGRLCQLAVERSRDAGHQAEFIAMRLPYGIQADEADAQAALGFIQADRVLTVDVRPAADAALQSLLAGGLTTRDAAEQDFILGNIKARERMIAQYAVASATRGLVVGTDHAAEAVTGFFTKHGDGAADVVPLSGLTKRRVRAVAAALGAPDPLVRKVPTADLESLRPGVADEDVLGFSYEDIDDFLEGKPVKPEVAEAVTARFHQTAHKRCLPPGPA</sequence>
<evidence type="ECO:0000256" key="1">
    <source>
        <dbReference type="ARBA" id="ARBA00005859"/>
    </source>
</evidence>
<dbReference type="EMBL" id="BOMW01000024">
    <property type="protein sequence ID" value="GIF05097.1"/>
    <property type="molecule type" value="Genomic_DNA"/>
</dbReference>
<dbReference type="AlphaFoldDB" id="A0A919N671"/>
<feature type="binding site" evidence="8">
    <location>
        <position position="189"/>
    </location>
    <ligand>
        <name>ATP</name>
        <dbReference type="ChEBI" id="CHEBI:30616"/>
    </ligand>
</feature>
<keyword evidence="13" id="KW-1185">Reference proteome</keyword>
<organism evidence="12 13">
    <name type="scientific">Actinoplanes siamensis</name>
    <dbReference type="NCBI Taxonomy" id="1223317"/>
    <lineage>
        <taxon>Bacteria</taxon>
        <taxon>Bacillati</taxon>
        <taxon>Actinomycetota</taxon>
        <taxon>Actinomycetes</taxon>
        <taxon>Micromonosporales</taxon>
        <taxon>Micromonosporaceae</taxon>
        <taxon>Actinoplanes</taxon>
    </lineage>
</organism>
<dbReference type="SUPFAM" id="SSF52402">
    <property type="entry name" value="Adenine nucleotide alpha hydrolases-like"/>
    <property type="match status" value="1"/>
</dbReference>
<feature type="binding site" evidence="8">
    <location>
        <position position="211"/>
    </location>
    <ligand>
        <name>ATP</name>
        <dbReference type="ChEBI" id="CHEBI:30616"/>
    </ligand>
</feature>
<dbReference type="GO" id="GO:0009435">
    <property type="term" value="P:NAD+ biosynthetic process"/>
    <property type="evidence" value="ECO:0007669"/>
    <property type="project" value="UniProtKB-UniRule"/>
</dbReference>
<dbReference type="GO" id="GO:0005737">
    <property type="term" value="C:cytoplasm"/>
    <property type="evidence" value="ECO:0007669"/>
    <property type="project" value="InterPro"/>
</dbReference>
<feature type="binding site" evidence="8">
    <location>
        <position position="165"/>
    </location>
    <ligand>
        <name>Mg(2+)</name>
        <dbReference type="ChEBI" id="CHEBI:18420"/>
    </ligand>
</feature>
<dbReference type="CDD" id="cd00553">
    <property type="entry name" value="NAD_synthase"/>
    <property type="match status" value="1"/>
</dbReference>
<comment type="pathway">
    <text evidence="8">Cofactor biosynthesis; NAD(+) biosynthesis; NAD(+) from deamido-NAD(+) (ammonia route): step 1/1.</text>
</comment>
<dbReference type="PANTHER" id="PTHR23090:SF7">
    <property type="entry name" value="NH(3)-DEPENDENT NAD(+) SYNTHETASE"/>
    <property type="match status" value="1"/>
</dbReference>
<evidence type="ECO:0000256" key="2">
    <source>
        <dbReference type="ARBA" id="ARBA00022598"/>
    </source>
</evidence>
<comment type="catalytic activity">
    <reaction evidence="8 10">
        <text>deamido-NAD(+) + NH4(+) + ATP = AMP + diphosphate + NAD(+) + H(+)</text>
        <dbReference type="Rhea" id="RHEA:21188"/>
        <dbReference type="ChEBI" id="CHEBI:15378"/>
        <dbReference type="ChEBI" id="CHEBI:28938"/>
        <dbReference type="ChEBI" id="CHEBI:30616"/>
        <dbReference type="ChEBI" id="CHEBI:33019"/>
        <dbReference type="ChEBI" id="CHEBI:57540"/>
        <dbReference type="ChEBI" id="CHEBI:58437"/>
        <dbReference type="ChEBI" id="CHEBI:456215"/>
        <dbReference type="EC" id="6.3.1.5"/>
    </reaction>
</comment>
<dbReference type="GO" id="GO:0008795">
    <property type="term" value="F:NAD+ synthase activity"/>
    <property type="evidence" value="ECO:0007669"/>
    <property type="project" value="UniProtKB-UniRule"/>
</dbReference>
<dbReference type="InterPro" id="IPR022310">
    <property type="entry name" value="NAD/GMP_synthase"/>
</dbReference>
<evidence type="ECO:0000256" key="8">
    <source>
        <dbReference type="HAMAP-Rule" id="MF_00193"/>
    </source>
</evidence>
<keyword evidence="4 8" id="KW-0547">Nucleotide-binding</keyword>
<accession>A0A919N671</accession>
<dbReference type="NCBIfam" id="TIGR00552">
    <property type="entry name" value="nadE"/>
    <property type="match status" value="1"/>
</dbReference>
<reference evidence="12" key="1">
    <citation type="submission" date="2021-01" db="EMBL/GenBank/DDBJ databases">
        <title>Whole genome shotgun sequence of Actinoplanes siamensis NBRC 109076.</title>
        <authorList>
            <person name="Komaki H."/>
            <person name="Tamura T."/>
        </authorList>
    </citation>
    <scope>NUCLEOTIDE SEQUENCE</scope>
    <source>
        <strain evidence="12">NBRC 109076</strain>
    </source>
</reference>
<feature type="binding site" description="in other chain" evidence="8">
    <location>
        <begin position="260"/>
        <end position="261"/>
    </location>
    <ligand>
        <name>deamido-NAD(+)</name>
        <dbReference type="ChEBI" id="CHEBI:58437"/>
        <note>ligand shared between two neighboring subunits</note>
    </ligand>
</feature>
<evidence type="ECO:0000256" key="4">
    <source>
        <dbReference type="ARBA" id="ARBA00022741"/>
    </source>
</evidence>
<evidence type="ECO:0000256" key="3">
    <source>
        <dbReference type="ARBA" id="ARBA00022723"/>
    </source>
</evidence>
<name>A0A919N671_9ACTN</name>
<comment type="function">
    <text evidence="8">Catalyzes the ATP-dependent amidation of deamido-NAD to form NAD. Uses ammonia as a nitrogen source.</text>
</comment>
<dbReference type="GO" id="GO:0003952">
    <property type="term" value="F:NAD+ synthase (glutamine-hydrolyzing) activity"/>
    <property type="evidence" value="ECO:0007669"/>
    <property type="project" value="InterPro"/>
</dbReference>
<feature type="binding site" evidence="8">
    <location>
        <begin position="43"/>
        <end position="50"/>
    </location>
    <ligand>
        <name>ATP</name>
        <dbReference type="ChEBI" id="CHEBI:30616"/>
    </ligand>
</feature>
<feature type="binding site" evidence="8">
    <location>
        <position position="160"/>
    </location>
    <ligand>
        <name>ATP</name>
        <dbReference type="ChEBI" id="CHEBI:30616"/>
    </ligand>
</feature>
<dbReference type="Proteomes" id="UP000629619">
    <property type="component" value="Unassembled WGS sequence"/>
</dbReference>
<evidence type="ECO:0000259" key="11">
    <source>
        <dbReference type="Pfam" id="PF02540"/>
    </source>
</evidence>